<evidence type="ECO:0000256" key="2">
    <source>
        <dbReference type="SAM" id="MobiDB-lite"/>
    </source>
</evidence>
<reference evidence="4" key="1">
    <citation type="journal article" date="2023" name="Mol. Phylogenet. Evol.">
        <title>Genome-scale phylogeny and comparative genomics of the fungal order Sordariales.</title>
        <authorList>
            <person name="Hensen N."/>
            <person name="Bonometti L."/>
            <person name="Westerberg I."/>
            <person name="Brannstrom I.O."/>
            <person name="Guillou S."/>
            <person name="Cros-Aarteil S."/>
            <person name="Calhoun S."/>
            <person name="Haridas S."/>
            <person name="Kuo A."/>
            <person name="Mondo S."/>
            <person name="Pangilinan J."/>
            <person name="Riley R."/>
            <person name="LaButti K."/>
            <person name="Andreopoulos B."/>
            <person name="Lipzen A."/>
            <person name="Chen C."/>
            <person name="Yan M."/>
            <person name="Daum C."/>
            <person name="Ng V."/>
            <person name="Clum A."/>
            <person name="Steindorff A."/>
            <person name="Ohm R.A."/>
            <person name="Martin F."/>
            <person name="Silar P."/>
            <person name="Natvig D.O."/>
            <person name="Lalanne C."/>
            <person name="Gautier V."/>
            <person name="Ament-Velasquez S.L."/>
            <person name="Kruys A."/>
            <person name="Hutchinson M.I."/>
            <person name="Powell A.J."/>
            <person name="Barry K."/>
            <person name="Miller A.N."/>
            <person name="Grigoriev I.V."/>
            <person name="Debuchy R."/>
            <person name="Gladieux P."/>
            <person name="Hiltunen Thoren M."/>
            <person name="Johannesson H."/>
        </authorList>
    </citation>
    <scope>NUCLEOTIDE SEQUENCE</scope>
    <source>
        <strain evidence="4">CBS 123565</strain>
    </source>
</reference>
<name>A0AAN6UFG0_9PEZI</name>
<feature type="non-terminal residue" evidence="4">
    <location>
        <position position="1"/>
    </location>
</feature>
<feature type="region of interest" description="Disordered" evidence="2">
    <location>
        <begin position="88"/>
        <end position="140"/>
    </location>
</feature>
<sequence>WVILLLQFPLIALAAVTFTNVDYYIQARESFRITWTNNRGPVTVTLMHGPDVNLQPVLIITSDYEGQGFTWTPPLDLPSNTYELKIEDSGSTDYSSRFQYLGPPPWRRHRRALPPSQPRPKPRSRVSSPSSSSPHYFSSP</sequence>
<organism evidence="4 5">
    <name type="scientific">Trichocladium antarcticum</name>
    <dbReference type="NCBI Taxonomy" id="1450529"/>
    <lineage>
        <taxon>Eukaryota</taxon>
        <taxon>Fungi</taxon>
        <taxon>Dikarya</taxon>
        <taxon>Ascomycota</taxon>
        <taxon>Pezizomycotina</taxon>
        <taxon>Sordariomycetes</taxon>
        <taxon>Sordariomycetidae</taxon>
        <taxon>Sordariales</taxon>
        <taxon>Chaetomiaceae</taxon>
        <taxon>Trichocladium</taxon>
    </lineage>
</organism>
<protein>
    <recommendedName>
        <fullName evidence="3">Yeast cell wall synthesis Kre9/Knh1-like N-terminal domain-containing protein</fullName>
    </recommendedName>
</protein>
<dbReference type="EMBL" id="MU853422">
    <property type="protein sequence ID" value="KAK4131636.1"/>
    <property type="molecule type" value="Genomic_DNA"/>
</dbReference>
<keyword evidence="5" id="KW-1185">Reference proteome</keyword>
<dbReference type="PANTHER" id="PTHR40633">
    <property type="entry name" value="MATRIX PROTEIN, PUTATIVE (AFU_ORTHOLOGUE AFUA_8G05410)-RELATED"/>
    <property type="match status" value="1"/>
</dbReference>
<gene>
    <name evidence="4" type="ORF">BT67DRAFT_339754</name>
</gene>
<feature type="domain" description="Yeast cell wall synthesis Kre9/Knh1-like N-terminal" evidence="3">
    <location>
        <begin position="23"/>
        <end position="99"/>
    </location>
</feature>
<evidence type="ECO:0000256" key="1">
    <source>
        <dbReference type="ARBA" id="ARBA00022729"/>
    </source>
</evidence>
<feature type="compositionally biased region" description="Polar residues" evidence="2">
    <location>
        <begin position="89"/>
        <end position="98"/>
    </location>
</feature>
<dbReference type="InterPro" id="IPR018466">
    <property type="entry name" value="Kre9/Knh1-like_N"/>
</dbReference>
<dbReference type="Proteomes" id="UP001304895">
    <property type="component" value="Unassembled WGS sequence"/>
</dbReference>
<feature type="compositionally biased region" description="Low complexity" evidence="2">
    <location>
        <begin position="125"/>
        <end position="140"/>
    </location>
</feature>
<keyword evidence="1" id="KW-0732">Signal</keyword>
<feature type="non-terminal residue" evidence="4">
    <location>
        <position position="140"/>
    </location>
</feature>
<dbReference type="AlphaFoldDB" id="A0AAN6UFG0"/>
<reference evidence="4" key="2">
    <citation type="submission" date="2023-05" db="EMBL/GenBank/DDBJ databases">
        <authorList>
            <consortium name="Lawrence Berkeley National Laboratory"/>
            <person name="Steindorff A."/>
            <person name="Hensen N."/>
            <person name="Bonometti L."/>
            <person name="Westerberg I."/>
            <person name="Brannstrom I.O."/>
            <person name="Guillou S."/>
            <person name="Cros-Aarteil S."/>
            <person name="Calhoun S."/>
            <person name="Haridas S."/>
            <person name="Kuo A."/>
            <person name="Mondo S."/>
            <person name="Pangilinan J."/>
            <person name="Riley R."/>
            <person name="Labutti K."/>
            <person name="Andreopoulos B."/>
            <person name="Lipzen A."/>
            <person name="Chen C."/>
            <person name="Yanf M."/>
            <person name="Daum C."/>
            <person name="Ng V."/>
            <person name="Clum A."/>
            <person name="Ohm R."/>
            <person name="Martin F."/>
            <person name="Silar P."/>
            <person name="Natvig D."/>
            <person name="Lalanne C."/>
            <person name="Gautier V."/>
            <person name="Ament-Velasquez S.L."/>
            <person name="Kruys A."/>
            <person name="Hutchinson M.I."/>
            <person name="Powell A.J."/>
            <person name="Barry K."/>
            <person name="Miller A.N."/>
            <person name="Grigoriev I.V."/>
            <person name="Debuchy R."/>
            <person name="Gladieux P."/>
            <person name="Thoren M.H."/>
            <person name="Johannesson H."/>
        </authorList>
    </citation>
    <scope>NUCLEOTIDE SEQUENCE</scope>
    <source>
        <strain evidence="4">CBS 123565</strain>
    </source>
</reference>
<dbReference type="Pfam" id="PF10342">
    <property type="entry name" value="Kre9_KNH"/>
    <property type="match status" value="1"/>
</dbReference>
<evidence type="ECO:0000259" key="3">
    <source>
        <dbReference type="Pfam" id="PF10342"/>
    </source>
</evidence>
<evidence type="ECO:0000313" key="5">
    <source>
        <dbReference type="Proteomes" id="UP001304895"/>
    </source>
</evidence>
<dbReference type="PANTHER" id="PTHR40633:SF1">
    <property type="entry name" value="GPI ANCHORED SERINE-THREONINE RICH PROTEIN (AFU_ORTHOLOGUE AFUA_1G03630)"/>
    <property type="match status" value="1"/>
</dbReference>
<proteinExistence type="predicted"/>
<accession>A0AAN6UFG0</accession>
<dbReference type="InterPro" id="IPR052982">
    <property type="entry name" value="SRP1/TIP1-like"/>
</dbReference>
<evidence type="ECO:0000313" key="4">
    <source>
        <dbReference type="EMBL" id="KAK4131636.1"/>
    </source>
</evidence>
<comment type="caution">
    <text evidence="4">The sequence shown here is derived from an EMBL/GenBank/DDBJ whole genome shotgun (WGS) entry which is preliminary data.</text>
</comment>